<sequence length="22" mass="2877">MCIVSKRWPRMQIRVYIYYNEQ</sequence>
<protein>
    <submittedName>
        <fullName evidence="1">Uncharacterized protein</fullName>
    </submittedName>
</protein>
<name>A0A2P2NY74_RHIMU</name>
<accession>A0A2P2NY74</accession>
<dbReference type="EMBL" id="GGEC01066982">
    <property type="protein sequence ID" value="MBX47466.1"/>
    <property type="molecule type" value="Transcribed_RNA"/>
</dbReference>
<dbReference type="AlphaFoldDB" id="A0A2P2NY74"/>
<evidence type="ECO:0000313" key="1">
    <source>
        <dbReference type="EMBL" id="MBX47466.1"/>
    </source>
</evidence>
<organism evidence="1">
    <name type="scientific">Rhizophora mucronata</name>
    <name type="common">Asiatic mangrove</name>
    <dbReference type="NCBI Taxonomy" id="61149"/>
    <lineage>
        <taxon>Eukaryota</taxon>
        <taxon>Viridiplantae</taxon>
        <taxon>Streptophyta</taxon>
        <taxon>Embryophyta</taxon>
        <taxon>Tracheophyta</taxon>
        <taxon>Spermatophyta</taxon>
        <taxon>Magnoliopsida</taxon>
        <taxon>eudicotyledons</taxon>
        <taxon>Gunneridae</taxon>
        <taxon>Pentapetalae</taxon>
        <taxon>rosids</taxon>
        <taxon>fabids</taxon>
        <taxon>Malpighiales</taxon>
        <taxon>Rhizophoraceae</taxon>
        <taxon>Rhizophora</taxon>
    </lineage>
</organism>
<reference evidence="1" key="1">
    <citation type="submission" date="2018-02" db="EMBL/GenBank/DDBJ databases">
        <title>Rhizophora mucronata_Transcriptome.</title>
        <authorList>
            <person name="Meera S.P."/>
            <person name="Sreeshan A."/>
            <person name="Augustine A."/>
        </authorList>
    </citation>
    <scope>NUCLEOTIDE SEQUENCE</scope>
    <source>
        <tissue evidence="1">Leaf</tissue>
    </source>
</reference>
<proteinExistence type="predicted"/>